<dbReference type="HOGENOM" id="CLU_037744_0_0_9"/>
<feature type="transmembrane region" description="Helical" evidence="1">
    <location>
        <begin position="432"/>
        <end position="456"/>
    </location>
</feature>
<evidence type="ECO:0000313" key="2">
    <source>
        <dbReference type="EMBL" id="EHM41331.1"/>
    </source>
</evidence>
<reference evidence="2 3" key="1">
    <citation type="submission" date="2011-08" db="EMBL/GenBank/DDBJ databases">
        <authorList>
            <person name="Weinstock G."/>
            <person name="Sodergren E."/>
            <person name="Clifton S."/>
            <person name="Fulton L."/>
            <person name="Fulton B."/>
            <person name="Courtney L."/>
            <person name="Fronick C."/>
            <person name="Harrison M."/>
            <person name="Strong C."/>
            <person name="Farmer C."/>
            <person name="Delahaunty K."/>
            <person name="Markovic C."/>
            <person name="Hall O."/>
            <person name="Minx P."/>
            <person name="Tomlinson C."/>
            <person name="Mitreva M."/>
            <person name="Hou S."/>
            <person name="Chen J."/>
            <person name="Wollam A."/>
            <person name="Pepin K.H."/>
            <person name="Johnson M."/>
            <person name="Bhonagiri V."/>
            <person name="Zhang X."/>
            <person name="Suruliraj S."/>
            <person name="Warren W."/>
            <person name="Chinwalla A."/>
            <person name="Mardis E.R."/>
            <person name="Wilson R.K."/>
        </authorList>
    </citation>
    <scope>NUCLEOTIDE SEQUENCE [LARGE SCALE GENOMIC DNA]</scope>
    <source>
        <strain evidence="2 3">F0357</strain>
    </source>
</reference>
<feature type="transmembrane region" description="Helical" evidence="1">
    <location>
        <begin position="290"/>
        <end position="310"/>
    </location>
</feature>
<feature type="transmembrane region" description="Helical" evidence="1">
    <location>
        <begin position="156"/>
        <end position="174"/>
    </location>
</feature>
<evidence type="ECO:0000256" key="1">
    <source>
        <dbReference type="SAM" id="Phobius"/>
    </source>
</evidence>
<dbReference type="EMBL" id="AGCJ01000036">
    <property type="protein sequence ID" value="EHM41331.1"/>
    <property type="molecule type" value="Genomic_DNA"/>
</dbReference>
<dbReference type="InterPro" id="IPR006160">
    <property type="entry name" value="SCFA_transpt_AtoE"/>
</dbReference>
<keyword evidence="3" id="KW-1185">Reference proteome</keyword>
<dbReference type="STRING" id="861450.HMPREF0080_00944"/>
<dbReference type="Proteomes" id="UP000005481">
    <property type="component" value="Unassembled WGS sequence"/>
</dbReference>
<feature type="transmembrane region" description="Helical" evidence="1">
    <location>
        <begin position="58"/>
        <end position="81"/>
    </location>
</feature>
<dbReference type="GO" id="GO:0005886">
    <property type="term" value="C:plasma membrane"/>
    <property type="evidence" value="ECO:0007669"/>
    <property type="project" value="TreeGrafter"/>
</dbReference>
<feature type="transmembrane region" description="Helical" evidence="1">
    <location>
        <begin position="346"/>
        <end position="371"/>
    </location>
</feature>
<comment type="caution">
    <text evidence="2">The sequence shown here is derived from an EMBL/GenBank/DDBJ whole genome shotgun (WGS) entry which is preliminary data.</text>
</comment>
<feature type="transmembrane region" description="Helical" evidence="1">
    <location>
        <begin position="256"/>
        <end position="278"/>
    </location>
</feature>
<evidence type="ECO:0000313" key="3">
    <source>
        <dbReference type="Proteomes" id="UP000005481"/>
    </source>
</evidence>
<name>G9YH19_9FIRM</name>
<dbReference type="Pfam" id="PF02667">
    <property type="entry name" value="SCFA_trans"/>
    <property type="match status" value="1"/>
</dbReference>
<keyword evidence="1" id="KW-0812">Transmembrane</keyword>
<feature type="transmembrane region" description="Helical" evidence="1">
    <location>
        <begin position="316"/>
        <end position="334"/>
    </location>
</feature>
<dbReference type="AlphaFoldDB" id="G9YH19"/>
<feature type="transmembrane region" description="Helical" evidence="1">
    <location>
        <begin position="400"/>
        <end position="425"/>
    </location>
</feature>
<proteinExistence type="predicted"/>
<feature type="transmembrane region" description="Helical" evidence="1">
    <location>
        <begin position="102"/>
        <end position="128"/>
    </location>
</feature>
<dbReference type="RefSeq" id="WP_006789927.1">
    <property type="nucleotide sequence ID" value="NZ_JH417584.1"/>
</dbReference>
<keyword evidence="1" id="KW-0472">Membrane</keyword>
<sequence length="458" mass="50653">MKDMTTTRQFTDYFTDFAQKWVPDSYVIALVLTLIAFIMAFFLTPTTPLDIVVSWGKGFWTLLAFAMQMSLIVITGYALATTPVCTRLITSVCSKPNSATGVYIYAVILSAIGFYLNWGFGLVFAALICKNLATQALKKNIKIDYRYLCGASWTPFYIWHMGLSGSAPLLVATADHFMVKEIGVIPISQTIFHPYNLILTGISVIAILVLFGFILPPKDPGKMQSIEEWNPDLVVKETPQQETAPQIKTPSDFVTYTPWCSYLVGLMFIVYLVYHFFILGKSLDINVLNFIFLTLIIFLYKTPVAMLKAVKASTPAAWGVILQFPFYAGIYGIMKYTGLVDTISSWVIAFSTETTFPAITAILTGFISYFIPSGGSKWVIEAPFLIPAGQALGVADAKTIIAYMFGGDLTALVQPFFAVPFMAVCGLEFKDFVGYSFVAFIVLGIIMILGLTFIPFTV</sequence>
<keyword evidence="1" id="KW-1133">Transmembrane helix</keyword>
<feature type="transmembrane region" description="Helical" evidence="1">
    <location>
        <begin position="21"/>
        <end position="43"/>
    </location>
</feature>
<protein>
    <submittedName>
        <fullName evidence="2">TIGR00366 family protein</fullName>
    </submittedName>
</protein>
<gene>
    <name evidence="2" type="ORF">HMPREF0080_00944</name>
</gene>
<accession>G9YH19</accession>
<feature type="transmembrane region" description="Helical" evidence="1">
    <location>
        <begin position="195"/>
        <end position="215"/>
    </location>
</feature>
<organism evidence="2 3">
    <name type="scientific">Anaeroglobus geminatus F0357</name>
    <dbReference type="NCBI Taxonomy" id="861450"/>
    <lineage>
        <taxon>Bacteria</taxon>
        <taxon>Bacillati</taxon>
        <taxon>Bacillota</taxon>
        <taxon>Negativicutes</taxon>
        <taxon>Veillonellales</taxon>
        <taxon>Veillonellaceae</taxon>
        <taxon>Anaeroglobus</taxon>
    </lineage>
</organism>
<dbReference type="PATRIC" id="fig|861450.3.peg.884"/>
<dbReference type="PANTHER" id="PTHR41983">
    <property type="entry name" value="SHORT-CHAIN FATTY ACID TRANSPORTER-RELATED"/>
    <property type="match status" value="1"/>
</dbReference>
<dbReference type="PANTHER" id="PTHR41983:SF2">
    <property type="entry name" value="SHORT-CHAIN FATTY ACID TRANSPORTER-RELATED"/>
    <property type="match status" value="1"/>
</dbReference>
<dbReference type="eggNOG" id="COG2031">
    <property type="taxonomic scope" value="Bacteria"/>
</dbReference>